<dbReference type="EMBL" id="BEGY01000005">
    <property type="protein sequence ID" value="GAX73847.1"/>
    <property type="molecule type" value="Genomic_DNA"/>
</dbReference>
<dbReference type="InterPro" id="IPR002099">
    <property type="entry name" value="MutL/Mlh/PMS"/>
</dbReference>
<dbReference type="GO" id="GO:0140664">
    <property type="term" value="F:ATP-dependent DNA damage sensor activity"/>
    <property type="evidence" value="ECO:0007669"/>
    <property type="project" value="InterPro"/>
</dbReference>
<comment type="similarity">
    <text evidence="2">Belongs to the DNA mismatch repair MutL/HexB family.</text>
</comment>
<dbReference type="PANTHER" id="PTHR10073">
    <property type="entry name" value="DNA MISMATCH REPAIR PROTEIN MLH, PMS, MUTL"/>
    <property type="match status" value="1"/>
</dbReference>
<keyword evidence="8" id="KW-1185">Reference proteome</keyword>
<comment type="subcellular location">
    <subcellularLocation>
        <location evidence="1">Nucleus</location>
    </subcellularLocation>
</comment>
<dbReference type="InterPro" id="IPR013507">
    <property type="entry name" value="DNA_mismatch_S5_2-like"/>
</dbReference>
<dbReference type="GO" id="GO:0005524">
    <property type="term" value="F:ATP binding"/>
    <property type="evidence" value="ECO:0007669"/>
    <property type="project" value="InterPro"/>
</dbReference>
<dbReference type="SMART" id="SM01340">
    <property type="entry name" value="DNA_mis_repair"/>
    <property type="match status" value="1"/>
</dbReference>
<dbReference type="CDD" id="cd16926">
    <property type="entry name" value="HATPase_MutL-MLH-PMS-like"/>
    <property type="match status" value="1"/>
</dbReference>
<dbReference type="GO" id="GO:0032389">
    <property type="term" value="C:MutLalpha complex"/>
    <property type="evidence" value="ECO:0007669"/>
    <property type="project" value="TreeGrafter"/>
</dbReference>
<dbReference type="Pfam" id="PF16413">
    <property type="entry name" value="Mlh1_C"/>
    <property type="match status" value="2"/>
</dbReference>
<protein>
    <recommendedName>
        <fullName evidence="6">DNA mismatch repair protein S5 domain-containing protein</fullName>
    </recommendedName>
</protein>
<evidence type="ECO:0000256" key="1">
    <source>
        <dbReference type="ARBA" id="ARBA00004123"/>
    </source>
</evidence>
<organism evidence="7 8">
    <name type="scientific">Chlamydomonas eustigma</name>
    <dbReference type="NCBI Taxonomy" id="1157962"/>
    <lineage>
        <taxon>Eukaryota</taxon>
        <taxon>Viridiplantae</taxon>
        <taxon>Chlorophyta</taxon>
        <taxon>core chlorophytes</taxon>
        <taxon>Chlorophyceae</taxon>
        <taxon>CS clade</taxon>
        <taxon>Chlamydomonadales</taxon>
        <taxon>Chlamydomonadaceae</taxon>
        <taxon>Chlamydomonas</taxon>
    </lineage>
</organism>
<proteinExistence type="inferred from homology"/>
<reference evidence="7 8" key="1">
    <citation type="submission" date="2017-08" db="EMBL/GenBank/DDBJ databases">
        <title>Acidophilic green algal genome provides insights into adaptation to an acidic environment.</title>
        <authorList>
            <person name="Hirooka S."/>
            <person name="Hirose Y."/>
            <person name="Kanesaki Y."/>
            <person name="Higuchi S."/>
            <person name="Fujiwara T."/>
            <person name="Onuma R."/>
            <person name="Era A."/>
            <person name="Ohbayashi R."/>
            <person name="Uzuka A."/>
            <person name="Nozaki H."/>
            <person name="Yoshikawa H."/>
            <person name="Miyagishima S.Y."/>
        </authorList>
    </citation>
    <scope>NUCLEOTIDE SEQUENCE [LARGE SCALE GENOMIC DNA]</scope>
    <source>
        <strain evidence="7 8">NIES-2499</strain>
    </source>
</reference>
<dbReference type="STRING" id="1157962.A0A250WSM5"/>
<evidence type="ECO:0000256" key="3">
    <source>
        <dbReference type="ARBA" id="ARBA00022763"/>
    </source>
</evidence>
<comment type="caution">
    <text evidence="7">The sequence shown here is derived from an EMBL/GenBank/DDBJ whole genome shotgun (WGS) entry which is preliminary data.</text>
</comment>
<keyword evidence="3" id="KW-0227">DNA damage</keyword>
<evidence type="ECO:0000256" key="2">
    <source>
        <dbReference type="ARBA" id="ARBA00006082"/>
    </source>
</evidence>
<dbReference type="PROSITE" id="PS00058">
    <property type="entry name" value="DNA_MISMATCH_REPAIR_1"/>
    <property type="match status" value="1"/>
</dbReference>
<dbReference type="PANTHER" id="PTHR10073:SF12">
    <property type="entry name" value="DNA MISMATCH REPAIR PROTEIN MLH1"/>
    <property type="match status" value="1"/>
</dbReference>
<dbReference type="InterPro" id="IPR038973">
    <property type="entry name" value="MutL/Mlh/Pms-like"/>
</dbReference>
<dbReference type="Proteomes" id="UP000232323">
    <property type="component" value="Unassembled WGS sequence"/>
</dbReference>
<dbReference type="FunFam" id="3.30.230.10:FF:000014">
    <property type="entry name" value="DNA mismatch repair protein Mlh1"/>
    <property type="match status" value="1"/>
</dbReference>
<dbReference type="SUPFAM" id="SSF55874">
    <property type="entry name" value="ATPase domain of HSP90 chaperone/DNA topoisomerase II/histidine kinase"/>
    <property type="match status" value="1"/>
</dbReference>
<sequence>MSVIRRLEEAVVNRIAAGEVIQRPSSALKELLENSLDAGSTQINVLVKEGGNKLLQVQDNGHGIRFADLPILCHRHTTSKLKEFEDLETINTLGFRGEALCSISFVSHLTITTMTAEEAHGWRAKYKDSEMEPPGPKPQACVKGTTVAAEDIFYNVPTRKRALKGAAEEYNLILDITSRYAIFKAGVAFSCKRQGESRTDITTLAAASRLDNIRAIYGPVVAKELMEVELANGEEPGPHLGPEDGVAFRLKGYVSGLNYNSKKTVLILFINGRMVECVQLRRTLETLYTSIMPGSCKSTGGAGARPWLFFDLILPPRQVEVNMHPTKREVGFLHQDEIIEAIRAGVENHLSASNNARTFTQMQLPYSSVVPESLQVRSTKVSQTAASTSYRPEKMVRTDPTLQTMDTFLSTSLKSAAVAGSVSRRKGGSDLDLDLNRSTMVQLGLQDEINLLDMTDAVQNPLLSTLRHVEDAQQPGVPEAAGEAGLQPRCTVPQRYSADPAVTCSDLGSIQELLAEVEADAHAGLVEILRGHTFVGMADATLGLLQHQTKLYLVDVHRLSQEFFYQQVLRRFQGLRSMALSPPAPVRELILLALDVEEAWGRWQPAPEEGGSREEVASLVEELLREQGPMLSEYLALEVRSCPETGACVICSLPVLLEDYQPDPNRLPTFILALARDVEWGEEKACFKNIAQALAKLYALQHPLLEAATRVSEMDKVHEMDRTANQMDSQVNASDKVHEMDRTANQEQQGWLQTLEIYCKKPEAGDIGADHSEVQLKDEIVVNTCSTATAKAGHVVNAGLRDTERATTSTEDLNPMEAAIIEGGQVQRKRAREGSNVHMDTESGLLGEEKRNVTGGVSCSWLNSSAREWAVKHVLFPAMRTHLRLPKSFGSNGACVQVAALERLYRIFERC</sequence>
<dbReference type="InterPro" id="IPR036890">
    <property type="entry name" value="HATPase_C_sf"/>
</dbReference>
<dbReference type="GO" id="GO:0016887">
    <property type="term" value="F:ATP hydrolysis activity"/>
    <property type="evidence" value="ECO:0007669"/>
    <property type="project" value="InterPro"/>
</dbReference>
<name>A0A250WSM5_9CHLO</name>
<dbReference type="FunFam" id="3.30.565.10:FF:000003">
    <property type="entry name" value="DNA mismatch repair endonuclease MutL"/>
    <property type="match status" value="1"/>
</dbReference>
<dbReference type="InterPro" id="IPR032189">
    <property type="entry name" value="Mlh1_C"/>
</dbReference>
<dbReference type="OrthoDB" id="10254304at2759"/>
<dbReference type="GO" id="GO:0030983">
    <property type="term" value="F:mismatched DNA binding"/>
    <property type="evidence" value="ECO:0007669"/>
    <property type="project" value="InterPro"/>
</dbReference>
<dbReference type="Pfam" id="PF13589">
    <property type="entry name" value="HATPase_c_3"/>
    <property type="match status" value="1"/>
</dbReference>
<dbReference type="Gene3D" id="3.30.230.10">
    <property type="match status" value="1"/>
</dbReference>
<dbReference type="SUPFAM" id="SSF54211">
    <property type="entry name" value="Ribosomal protein S5 domain 2-like"/>
    <property type="match status" value="1"/>
</dbReference>
<evidence type="ECO:0000256" key="4">
    <source>
        <dbReference type="ARBA" id="ARBA00023204"/>
    </source>
</evidence>
<dbReference type="InterPro" id="IPR014721">
    <property type="entry name" value="Ribsml_uS5_D2-typ_fold_subgr"/>
</dbReference>
<dbReference type="Gene3D" id="3.30.565.10">
    <property type="entry name" value="Histidine kinase-like ATPase, C-terminal domain"/>
    <property type="match status" value="1"/>
</dbReference>
<accession>A0A250WSM5</accession>
<evidence type="ECO:0000313" key="8">
    <source>
        <dbReference type="Proteomes" id="UP000232323"/>
    </source>
</evidence>
<evidence type="ECO:0000256" key="5">
    <source>
        <dbReference type="ARBA" id="ARBA00023242"/>
    </source>
</evidence>
<evidence type="ECO:0000313" key="7">
    <source>
        <dbReference type="EMBL" id="GAX73847.1"/>
    </source>
</evidence>
<dbReference type="InterPro" id="IPR020568">
    <property type="entry name" value="Ribosomal_Su5_D2-typ_SF"/>
</dbReference>
<keyword evidence="5" id="KW-0539">Nucleus</keyword>
<dbReference type="GO" id="GO:0006298">
    <property type="term" value="P:mismatch repair"/>
    <property type="evidence" value="ECO:0007669"/>
    <property type="project" value="InterPro"/>
</dbReference>
<dbReference type="Pfam" id="PF01119">
    <property type="entry name" value="DNA_mis_repair"/>
    <property type="match status" value="1"/>
</dbReference>
<dbReference type="InterPro" id="IPR014762">
    <property type="entry name" value="DNA_mismatch_repair_CS"/>
</dbReference>
<dbReference type="NCBIfam" id="TIGR00585">
    <property type="entry name" value="mutl"/>
    <property type="match status" value="1"/>
</dbReference>
<keyword evidence="4" id="KW-0234">DNA repair</keyword>
<dbReference type="AlphaFoldDB" id="A0A250WSM5"/>
<evidence type="ECO:0000259" key="6">
    <source>
        <dbReference type="SMART" id="SM01340"/>
    </source>
</evidence>
<gene>
    <name evidence="7" type="ORF">CEUSTIGMA_g1297.t1</name>
</gene>
<feature type="domain" description="DNA mismatch repair protein S5" evidence="6">
    <location>
        <begin position="213"/>
        <end position="351"/>
    </location>
</feature>